<dbReference type="SUPFAM" id="SSF56762">
    <property type="entry name" value="HydB/Nqo4-like"/>
    <property type="match status" value="1"/>
</dbReference>
<feature type="binding site" evidence="8">
    <location>
        <position position="518"/>
    </location>
    <ligand>
        <name>Fe cation</name>
        <dbReference type="ChEBI" id="CHEBI:24875"/>
    </ligand>
</feature>
<dbReference type="InterPro" id="IPR018194">
    <property type="entry name" value="Ni-dep_hyd_lsu_Ni_BS"/>
</dbReference>
<keyword evidence="7 9" id="KW-0560">Oxidoreductase</keyword>
<comment type="subunit">
    <text evidence="4">Heterodimer of a large and a small subunit.</text>
</comment>
<dbReference type="RefSeq" id="WP_353715261.1">
    <property type="nucleotide sequence ID" value="NZ_CP159307.1"/>
</dbReference>
<evidence type="ECO:0000256" key="2">
    <source>
        <dbReference type="ARBA" id="ARBA00004196"/>
    </source>
</evidence>
<dbReference type="InterPro" id="IPR001501">
    <property type="entry name" value="Ni-dep_hyd_lsu"/>
</dbReference>
<dbReference type="GO" id="GO:0008901">
    <property type="term" value="F:ferredoxin hydrogenase activity"/>
    <property type="evidence" value="ECO:0007669"/>
    <property type="project" value="InterPro"/>
</dbReference>
<feature type="binding site" evidence="8">
    <location>
        <position position="41"/>
    </location>
    <ligand>
        <name>Mg(2+)</name>
        <dbReference type="ChEBI" id="CHEBI:18420"/>
    </ligand>
</feature>
<keyword evidence="8" id="KW-0408">Iron</keyword>
<reference evidence="10" key="1">
    <citation type="submission" date="2024-06" db="EMBL/GenBank/DDBJ databases">
        <title>A Novel Isolate, Dehalogenimonas sp. Strain 4OHTPN, Dechlorinates Aromatic 4 Hydroxy chlorothalonil by a Novel Reductive Dehalogenase.</title>
        <authorList>
            <person name="Liu G."/>
        </authorList>
    </citation>
    <scope>NUCLEOTIDE SEQUENCE</scope>
    <source>
        <strain evidence="10">4OHTPN</strain>
    </source>
</reference>
<dbReference type="FunFam" id="1.10.645.10:FF:000002">
    <property type="entry name" value="Hydrogenase 2 large subunit"/>
    <property type="match status" value="1"/>
</dbReference>
<evidence type="ECO:0000313" key="10">
    <source>
        <dbReference type="EMBL" id="XCH34076.1"/>
    </source>
</evidence>
<evidence type="ECO:0000256" key="1">
    <source>
        <dbReference type="ARBA" id="ARBA00001967"/>
    </source>
</evidence>
<evidence type="ECO:0000256" key="8">
    <source>
        <dbReference type="PIRSR" id="PIRSR601501-1"/>
    </source>
</evidence>
<keyword evidence="5 8" id="KW-0533">Nickel</keyword>
<evidence type="ECO:0000256" key="3">
    <source>
        <dbReference type="ARBA" id="ARBA00009292"/>
    </source>
</evidence>
<sequence>MTRVVVDPLTRIEGHLRIEVEVNNGVITDAWSAGTMARGIEILLKNRDPWDAPYVTSRLCGVCEGVHAIASAQALEDAFDIELTEAGRLMRNVFCAGYYVHDHYVHFYVLSALDYLDIMAIANYKGSDPGLLGIKDKIVGLVVKGDTSPFTPRYEPDAFTVNDPDTVTTLVSHYIKAIEMKAKSQKMLNFITGIQPHPNTVMVGGCVATPSREQLLALRELWMEQKEFVDNVYLPDVLAVGTGPLFPLAKLAIGATDGNYLAYPMLPQDGAAKTEDISFGGSNHLFKGGVVNASGARGTLSDIAGINVAPVDYSKITESVTSSWYNYPAGTNALHPSAGVTEFNLNKSGAYSYFKSPRYSSKPMEVGPLARGLVNKFPALVDFFKAGGREGVVARHLCRALITKSIVDQGIAWIDRLIELRTAGPLVGMNEKAVPRNAKGFGVWDAPRGALGHWVEIENHRIKNYQMVVPSTWNAGPRDENGVKGPYEQSLIGAPVPDTENPINVVRIIRSFDPCIACGVHVIDGRTGKVKVINLQ</sequence>
<comment type="similarity">
    <text evidence="3 9">Belongs to the [NiFe]/[NiFeSe] hydrogenase large subunit family.</text>
</comment>
<proteinExistence type="inferred from homology"/>
<keyword evidence="6 8" id="KW-0479">Metal-binding</keyword>
<keyword evidence="8" id="KW-0460">Magnesium</keyword>
<feature type="binding site" evidence="8">
    <location>
        <position position="63"/>
    </location>
    <ligand>
        <name>Ni(2+)</name>
        <dbReference type="ChEBI" id="CHEBI:49786"/>
    </ligand>
</feature>
<accession>A0AAU8GAV3</accession>
<comment type="cofactor">
    <cofactor evidence="8">
        <name>Fe cation</name>
        <dbReference type="ChEBI" id="CHEBI:24875"/>
    </cofactor>
</comment>
<dbReference type="InterPro" id="IPR029014">
    <property type="entry name" value="NiFe-Hase_large"/>
</dbReference>
<dbReference type="PROSITE" id="PS00508">
    <property type="entry name" value="NI_HGENASE_L_2"/>
    <property type="match status" value="1"/>
</dbReference>
<feature type="binding site" evidence="8">
    <location>
        <position position="63"/>
    </location>
    <ligand>
        <name>Fe cation</name>
        <dbReference type="ChEBI" id="CHEBI:24875"/>
    </ligand>
</feature>
<name>A0AAU8GAV3_9CHLR</name>
<comment type="cofactor">
    <cofactor evidence="1 8">
        <name>Ni(2+)</name>
        <dbReference type="ChEBI" id="CHEBI:49786"/>
    </cofactor>
</comment>
<evidence type="ECO:0000256" key="5">
    <source>
        <dbReference type="ARBA" id="ARBA00022596"/>
    </source>
</evidence>
<comment type="subcellular location">
    <subcellularLocation>
        <location evidence="2">Cell envelope</location>
    </subcellularLocation>
</comment>
<dbReference type="InterPro" id="IPR050867">
    <property type="entry name" value="NiFe/NiFeSe_hydrgnase_LSU"/>
</dbReference>
<dbReference type="PANTHER" id="PTHR42958:SF2">
    <property type="entry name" value="UPTAKE HYDROGENASE LARGE SUBUNIT"/>
    <property type="match status" value="1"/>
</dbReference>
<dbReference type="PANTHER" id="PTHR42958">
    <property type="entry name" value="HYDROGENASE-2 LARGE CHAIN"/>
    <property type="match status" value="1"/>
</dbReference>
<evidence type="ECO:0000256" key="6">
    <source>
        <dbReference type="ARBA" id="ARBA00022723"/>
    </source>
</evidence>
<feature type="binding site" evidence="8">
    <location>
        <position position="521"/>
    </location>
    <ligand>
        <name>Mg(2+)</name>
        <dbReference type="ChEBI" id="CHEBI:18420"/>
    </ligand>
</feature>
<dbReference type="AlphaFoldDB" id="A0AAU8GAV3"/>
<organism evidence="10">
    <name type="scientific">Dehalogenimonas sp. 4OHTPN</name>
    <dbReference type="NCBI Taxonomy" id="3166643"/>
    <lineage>
        <taxon>Bacteria</taxon>
        <taxon>Bacillati</taxon>
        <taxon>Chloroflexota</taxon>
        <taxon>Dehalococcoidia</taxon>
        <taxon>Dehalococcoidales</taxon>
        <taxon>Dehalococcoidaceae</taxon>
        <taxon>Dehalogenimonas</taxon>
    </lineage>
</organism>
<protein>
    <submittedName>
        <fullName evidence="10">Nickel-dependent hydrogenase large subunit</fullName>
    </submittedName>
</protein>
<feature type="binding site" evidence="8">
    <location>
        <position position="60"/>
    </location>
    <ligand>
        <name>Ni(2+)</name>
        <dbReference type="ChEBI" id="CHEBI:49786"/>
    </ligand>
</feature>
<dbReference type="GO" id="GO:0030313">
    <property type="term" value="C:cell envelope"/>
    <property type="evidence" value="ECO:0007669"/>
    <property type="project" value="UniProtKB-SubCell"/>
</dbReference>
<dbReference type="NCBIfam" id="NF033181">
    <property type="entry name" value="NiFeSe_hydrog"/>
    <property type="match status" value="1"/>
</dbReference>
<dbReference type="GO" id="GO:0016151">
    <property type="term" value="F:nickel cation binding"/>
    <property type="evidence" value="ECO:0007669"/>
    <property type="project" value="InterPro"/>
</dbReference>
<evidence type="ECO:0000256" key="7">
    <source>
        <dbReference type="ARBA" id="ARBA00023002"/>
    </source>
</evidence>
<dbReference type="EMBL" id="CP159307">
    <property type="protein sequence ID" value="XCH34076.1"/>
    <property type="molecule type" value="Genomic_DNA"/>
</dbReference>
<evidence type="ECO:0000256" key="9">
    <source>
        <dbReference type="RuleBase" id="RU003896"/>
    </source>
</evidence>
<dbReference type="Pfam" id="PF00374">
    <property type="entry name" value="NiFeSe_Hases"/>
    <property type="match status" value="1"/>
</dbReference>
<dbReference type="PROSITE" id="PS00507">
    <property type="entry name" value="NI_HGENASE_L_1"/>
    <property type="match status" value="1"/>
</dbReference>
<feature type="binding site" evidence="8">
    <location>
        <position position="515"/>
    </location>
    <ligand>
        <name>Ni(2+)</name>
        <dbReference type="ChEBI" id="CHEBI:49786"/>
    </ligand>
</feature>
<gene>
    <name evidence="10" type="ORF">ABV300_04140</name>
</gene>
<dbReference type="Gene3D" id="1.10.645.10">
    <property type="entry name" value="Cytochrome-c3 Hydrogenase, chain B"/>
    <property type="match status" value="1"/>
</dbReference>
<evidence type="ECO:0000256" key="4">
    <source>
        <dbReference type="ARBA" id="ARBA00011771"/>
    </source>
</evidence>
<feature type="binding site" evidence="8">
    <location>
        <position position="467"/>
    </location>
    <ligand>
        <name>Mg(2+)</name>
        <dbReference type="ChEBI" id="CHEBI:18420"/>
    </ligand>
</feature>